<dbReference type="PIRSF" id="PIRSF029033">
    <property type="entry name" value="UCP029033"/>
    <property type="match status" value="1"/>
</dbReference>
<dbReference type="Gene3D" id="3.30.110.170">
    <property type="entry name" value="Protein of unknown function (DUF541), domain 1"/>
    <property type="match status" value="1"/>
</dbReference>
<keyword evidence="1" id="KW-0472">Membrane</keyword>
<dbReference type="Proteomes" id="UP001595444">
    <property type="component" value="Unassembled WGS sequence"/>
</dbReference>
<feature type="transmembrane region" description="Helical" evidence="1">
    <location>
        <begin position="6"/>
        <end position="25"/>
    </location>
</feature>
<dbReference type="InterPro" id="IPR052022">
    <property type="entry name" value="26kDa_periplasmic_antigen"/>
</dbReference>
<keyword evidence="3" id="KW-1185">Reference proteome</keyword>
<dbReference type="Gene3D" id="3.30.70.2970">
    <property type="entry name" value="Protein of unknown function (DUF541), domain 2"/>
    <property type="match status" value="1"/>
</dbReference>
<dbReference type="PANTHER" id="PTHR34387">
    <property type="entry name" value="SLR1258 PROTEIN"/>
    <property type="match status" value="1"/>
</dbReference>
<name>A0ABV7D7Y9_9PROT</name>
<sequence>MQTNPIQVFSAAFIALGIAASGWFISQGFIESRADERYVTVKGLAETQVRADRAVWAITFIAANDVLQEARNKLTNERDAVFKFLDTYSISKSDTEMQSLRVVDQLARTYNNGPVANRYLIQQTILVRSNDIDAVANAAQNVGDMLDAGVLIGNLDGYGESTPHYLFTKLNDIKPSMIAEATANARVAAQQFAHDAGTTINGIRKANQGNFQILPAEDAPGLIEANQIHKKVRVVTTLEYILGR</sequence>
<dbReference type="EMBL" id="JBHRSL010000010">
    <property type="protein sequence ID" value="MFC3053041.1"/>
    <property type="molecule type" value="Genomic_DNA"/>
</dbReference>
<proteinExistence type="predicted"/>
<dbReference type="Pfam" id="PF04402">
    <property type="entry name" value="SIMPL"/>
    <property type="match status" value="1"/>
</dbReference>
<dbReference type="RefSeq" id="WP_194213248.1">
    <property type="nucleotide sequence ID" value="NZ_CP061205.1"/>
</dbReference>
<evidence type="ECO:0000313" key="2">
    <source>
        <dbReference type="EMBL" id="MFC3053041.1"/>
    </source>
</evidence>
<evidence type="ECO:0000256" key="1">
    <source>
        <dbReference type="SAM" id="Phobius"/>
    </source>
</evidence>
<gene>
    <name evidence="2" type="ORF">ACFOKA_14090</name>
</gene>
<comment type="caution">
    <text evidence="2">The sequence shown here is derived from an EMBL/GenBank/DDBJ whole genome shotgun (WGS) entry which is preliminary data.</text>
</comment>
<keyword evidence="1" id="KW-0812">Transmembrane</keyword>
<protein>
    <submittedName>
        <fullName evidence="2">SIMPL domain-containing protein</fullName>
    </submittedName>
</protein>
<dbReference type="PANTHER" id="PTHR34387:SF2">
    <property type="entry name" value="SLR1258 PROTEIN"/>
    <property type="match status" value="1"/>
</dbReference>
<keyword evidence="1" id="KW-1133">Transmembrane helix</keyword>
<accession>A0ABV7D7Y9</accession>
<evidence type="ECO:0000313" key="3">
    <source>
        <dbReference type="Proteomes" id="UP001595444"/>
    </source>
</evidence>
<reference evidence="3" key="1">
    <citation type="journal article" date="2019" name="Int. J. Syst. Evol. Microbiol.">
        <title>The Global Catalogue of Microorganisms (GCM) 10K type strain sequencing project: providing services to taxonomists for standard genome sequencing and annotation.</title>
        <authorList>
            <consortium name="The Broad Institute Genomics Platform"/>
            <consortium name="The Broad Institute Genome Sequencing Center for Infectious Disease"/>
            <person name="Wu L."/>
            <person name="Ma J."/>
        </authorList>
    </citation>
    <scope>NUCLEOTIDE SEQUENCE [LARGE SCALE GENOMIC DNA]</scope>
    <source>
        <strain evidence="3">KCTC 62164</strain>
    </source>
</reference>
<organism evidence="2 3">
    <name type="scientific">Kordiimonas pumila</name>
    <dbReference type="NCBI Taxonomy" id="2161677"/>
    <lineage>
        <taxon>Bacteria</taxon>
        <taxon>Pseudomonadati</taxon>
        <taxon>Pseudomonadota</taxon>
        <taxon>Alphaproteobacteria</taxon>
        <taxon>Kordiimonadales</taxon>
        <taxon>Kordiimonadaceae</taxon>
        <taxon>Kordiimonas</taxon>
    </lineage>
</organism>
<dbReference type="InterPro" id="IPR007497">
    <property type="entry name" value="SIMPL/DUF541"/>
</dbReference>
<dbReference type="InterPro" id="IPR016907">
    <property type="entry name" value="UCP029033"/>
</dbReference>